<dbReference type="CDD" id="cd08342">
    <property type="entry name" value="HPPD_N_like"/>
    <property type="match status" value="1"/>
</dbReference>
<dbReference type="InterPro" id="IPR041735">
    <property type="entry name" value="4OHPhenylPyrv_dOase_C"/>
</dbReference>
<dbReference type="GO" id="GO:0003868">
    <property type="term" value="F:4-hydroxyphenylpyruvate dioxygenase activity"/>
    <property type="evidence" value="ECO:0007669"/>
    <property type="project" value="UniProtKB-EC"/>
</dbReference>
<dbReference type="RefSeq" id="WP_272748178.1">
    <property type="nucleotide sequence ID" value="NZ_JAQQKX010000007.1"/>
</dbReference>
<comment type="caution">
    <text evidence="7">The sequence shown here is derived from an EMBL/GenBank/DDBJ whole genome shotgun (WGS) entry which is preliminary data.</text>
</comment>
<dbReference type="NCBIfam" id="TIGR01263">
    <property type="entry name" value="4HPPD"/>
    <property type="match status" value="1"/>
</dbReference>
<dbReference type="InterPro" id="IPR029068">
    <property type="entry name" value="Glyas_Bleomycin-R_OHBP_Dase"/>
</dbReference>
<evidence type="ECO:0000256" key="1">
    <source>
        <dbReference type="ARBA" id="ARBA00001962"/>
    </source>
</evidence>
<dbReference type="Proteomes" id="UP001214854">
    <property type="component" value="Unassembled WGS sequence"/>
</dbReference>
<protein>
    <submittedName>
        <fullName evidence="7">4-hydroxyphenylpyruvate dioxygenase</fullName>
        <ecNumber evidence="7">1.13.11.27</ecNumber>
    </submittedName>
</protein>
<evidence type="ECO:0000256" key="4">
    <source>
        <dbReference type="ARBA" id="ARBA00022737"/>
    </source>
</evidence>
<comment type="similarity">
    <text evidence="2">Belongs to the 4HPPD family.</text>
</comment>
<evidence type="ECO:0000256" key="2">
    <source>
        <dbReference type="ARBA" id="ARBA00005877"/>
    </source>
</evidence>
<sequence length="354" mass="38954">MPVSCQNPLGLEGFAFVEFTAPDPDAQGRQLERLGFIETHRHPGQKVSLYRQGDIHFILNAEPFSHASDFATRHGPSACGMGFRVADAARAHRLALQHGATPVEGVYTPFGDDLLALQGVGGTLIYLIDDSQFSDDVLSGWVPLTNPPVRQVHGAGLTRIDHLTHDLPAGQMQVWADFYTRVFGFESQRYFEVDDRLMGVDSQTLIAPDGHIRIPLNESRNAFNATEAFLSAYGGEGIQHIALETRDIYATVEGLRARGVAFQAVPDPYYEMLDRRVPHHDEDVARMKADGILIDGNARRDGILLQVFTENTFGPVFFEIVQRKGGHAGFGGSNSQALMEAAGLDQMRKGLLRV</sequence>
<keyword evidence="4" id="KW-0677">Repeat</keyword>
<dbReference type="PROSITE" id="PS51819">
    <property type="entry name" value="VOC"/>
    <property type="match status" value="2"/>
</dbReference>
<feature type="domain" description="VOC" evidence="6">
    <location>
        <begin position="159"/>
        <end position="310"/>
    </location>
</feature>
<name>A0ABT5HUJ7_9CAUL</name>
<reference evidence="7 8" key="1">
    <citation type="submission" date="2023-01" db="EMBL/GenBank/DDBJ databases">
        <title>Novel species of the genus Asticcacaulis isolated from rivers.</title>
        <authorList>
            <person name="Lu H."/>
        </authorList>
    </citation>
    <scope>NUCLEOTIDE SEQUENCE [LARGE SCALE GENOMIC DNA]</scope>
    <source>
        <strain evidence="7 8">BYS171W</strain>
    </source>
</reference>
<dbReference type="InterPro" id="IPR004360">
    <property type="entry name" value="Glyas_Fos-R_dOase_dom"/>
</dbReference>
<dbReference type="EMBL" id="JAQQKX010000007">
    <property type="protein sequence ID" value="MDC7683714.1"/>
    <property type="molecule type" value="Genomic_DNA"/>
</dbReference>
<dbReference type="PIRSF" id="PIRSF009283">
    <property type="entry name" value="HPP_dOase"/>
    <property type="match status" value="1"/>
</dbReference>
<organism evidence="7 8">
    <name type="scientific">Asticcacaulis aquaticus</name>
    <dbReference type="NCBI Taxonomy" id="2984212"/>
    <lineage>
        <taxon>Bacteria</taxon>
        <taxon>Pseudomonadati</taxon>
        <taxon>Pseudomonadota</taxon>
        <taxon>Alphaproteobacteria</taxon>
        <taxon>Caulobacterales</taxon>
        <taxon>Caulobacteraceae</taxon>
        <taxon>Asticcacaulis</taxon>
    </lineage>
</organism>
<dbReference type="PANTHER" id="PTHR11959">
    <property type="entry name" value="4-HYDROXYPHENYLPYRUVATE DIOXYGENASE"/>
    <property type="match status" value="1"/>
</dbReference>
<evidence type="ECO:0000256" key="3">
    <source>
        <dbReference type="ARBA" id="ARBA00022723"/>
    </source>
</evidence>
<keyword evidence="7" id="KW-0223">Dioxygenase</keyword>
<proteinExistence type="inferred from homology"/>
<dbReference type="CDD" id="cd07250">
    <property type="entry name" value="HPPD_C_like"/>
    <property type="match status" value="1"/>
</dbReference>
<gene>
    <name evidence="7" type="primary">hppD</name>
    <name evidence="7" type="ORF">PQU92_10525</name>
</gene>
<keyword evidence="8" id="KW-1185">Reference proteome</keyword>
<dbReference type="Pfam" id="PF14696">
    <property type="entry name" value="Glyoxalase_5"/>
    <property type="match status" value="1"/>
</dbReference>
<accession>A0ABT5HUJ7</accession>
<evidence type="ECO:0000256" key="5">
    <source>
        <dbReference type="ARBA" id="ARBA00023004"/>
    </source>
</evidence>
<keyword evidence="5" id="KW-0408">Iron</keyword>
<dbReference type="InterPro" id="IPR005956">
    <property type="entry name" value="4OHPhenylPyrv_dOase"/>
</dbReference>
<dbReference type="Pfam" id="PF00903">
    <property type="entry name" value="Glyoxalase"/>
    <property type="match status" value="1"/>
</dbReference>
<keyword evidence="7" id="KW-0560">Oxidoreductase</keyword>
<feature type="domain" description="VOC" evidence="6">
    <location>
        <begin position="13"/>
        <end position="130"/>
    </location>
</feature>
<evidence type="ECO:0000313" key="7">
    <source>
        <dbReference type="EMBL" id="MDC7683714.1"/>
    </source>
</evidence>
<dbReference type="Gene3D" id="3.10.180.10">
    <property type="entry name" value="2,3-Dihydroxybiphenyl 1,2-Dioxygenase, domain 1"/>
    <property type="match status" value="2"/>
</dbReference>
<comment type="cofactor">
    <cofactor evidence="1">
        <name>Fe cation</name>
        <dbReference type="ChEBI" id="CHEBI:24875"/>
    </cofactor>
</comment>
<dbReference type="SUPFAM" id="SSF54593">
    <property type="entry name" value="Glyoxalase/Bleomycin resistance protein/Dihydroxybiphenyl dioxygenase"/>
    <property type="match status" value="1"/>
</dbReference>
<dbReference type="InterPro" id="IPR037523">
    <property type="entry name" value="VOC_core"/>
</dbReference>
<evidence type="ECO:0000259" key="6">
    <source>
        <dbReference type="PROSITE" id="PS51819"/>
    </source>
</evidence>
<dbReference type="PANTHER" id="PTHR11959:SF1">
    <property type="entry name" value="4-HYDROXYPHENYLPYRUVATE DIOXYGENASE"/>
    <property type="match status" value="1"/>
</dbReference>
<dbReference type="InterPro" id="IPR041736">
    <property type="entry name" value="4OHPhenylPyrv_dOase_N"/>
</dbReference>
<keyword evidence="3" id="KW-0479">Metal-binding</keyword>
<dbReference type="EC" id="1.13.11.27" evidence="7"/>
<evidence type="ECO:0000313" key="8">
    <source>
        <dbReference type="Proteomes" id="UP001214854"/>
    </source>
</evidence>